<sequence>MNPPKMPVDWRKHFPKGYEPDSTRTDVFDPALRHHGRAFIKGPPRFEAPEEEARFKTARARVLRKCLAAIGHAPVGDRLVARGSAVLEVWYRERARPAKDLDVVVTPASVLPASEEGLRLLSDLTLAITDVLRLEGTNLDPATIPVDDIWTYERAEGRRLTFPWFWEGRVRDTVQVDIVFNEPLLTAPLALTVEGVPVRVASKEESLAWKLLWLADDSYPQGKDLYDAVLLAENAPLPPGLLQRVFEAKDGACWRDAFNQGELHSHTEVDWPNFALEHPTLAQGDVTSYWARLKAALLRHADVT</sequence>
<dbReference type="Proteomes" id="UP000009026">
    <property type="component" value="Chromosome"/>
</dbReference>
<dbReference type="eggNOG" id="ENOG50309DT">
    <property type="taxonomic scope" value="Bacteria"/>
</dbReference>
<evidence type="ECO:0000313" key="2">
    <source>
        <dbReference type="Proteomes" id="UP000009026"/>
    </source>
</evidence>
<reference evidence="1 2" key="1">
    <citation type="journal article" date="2016" name="PLoS ONE">
        <title>Complete Genome Sequence and Comparative Genomics of a Novel Myxobacterium Myxococcus hansupus.</title>
        <authorList>
            <person name="Sharma G."/>
            <person name="Narwani T."/>
            <person name="Subramanian S."/>
        </authorList>
    </citation>
    <scope>NUCLEOTIDE SEQUENCE [LARGE SCALE GENOMIC DNA]</scope>
    <source>
        <strain evidence="2">mixupus</strain>
    </source>
</reference>
<evidence type="ECO:0008006" key="3">
    <source>
        <dbReference type="Google" id="ProtNLM"/>
    </source>
</evidence>
<dbReference type="PATRIC" id="fig|1297742.4.peg.5406"/>
<dbReference type="AlphaFoldDB" id="A0A0H4WZZ3"/>
<gene>
    <name evidence="1" type="ORF">A176_005321</name>
</gene>
<dbReference type="OrthoDB" id="279684at2"/>
<dbReference type="STRING" id="1297742.A176_005321"/>
<dbReference type="InterPro" id="IPR014942">
    <property type="entry name" value="AbiEii"/>
</dbReference>
<dbReference type="RefSeq" id="WP_002639276.1">
    <property type="nucleotide sequence ID" value="NZ_CP012109.1"/>
</dbReference>
<name>A0A0H4WZZ3_9BACT</name>
<accession>A0A0H4WZZ3</accession>
<protein>
    <recommendedName>
        <fullName evidence="3">Nucleotidyl transferase AbiEii/AbiGii toxin family protein</fullName>
    </recommendedName>
</protein>
<proteinExistence type="predicted"/>
<organism evidence="1 2">
    <name type="scientific">Pseudomyxococcus hansupus</name>
    <dbReference type="NCBI Taxonomy" id="1297742"/>
    <lineage>
        <taxon>Bacteria</taxon>
        <taxon>Pseudomonadati</taxon>
        <taxon>Myxococcota</taxon>
        <taxon>Myxococcia</taxon>
        <taxon>Myxococcales</taxon>
        <taxon>Cystobacterineae</taxon>
        <taxon>Myxococcaceae</taxon>
        <taxon>Pseudomyxococcus</taxon>
    </lineage>
</organism>
<dbReference type="EMBL" id="CP012109">
    <property type="protein sequence ID" value="AKQ68409.1"/>
    <property type="molecule type" value="Genomic_DNA"/>
</dbReference>
<evidence type="ECO:0000313" key="1">
    <source>
        <dbReference type="EMBL" id="AKQ68409.1"/>
    </source>
</evidence>
<keyword evidence="2" id="KW-1185">Reference proteome</keyword>
<dbReference type="KEGG" id="mym:A176_005321"/>
<dbReference type="Pfam" id="PF08843">
    <property type="entry name" value="AbiEii"/>
    <property type="match status" value="1"/>
</dbReference>